<dbReference type="Proteomes" id="UP001290861">
    <property type="component" value="Unassembled WGS sequence"/>
</dbReference>
<comment type="caution">
    <text evidence="4">The sequence shown here is derived from an EMBL/GenBank/DDBJ whole genome shotgun (WGS) entry which is preliminary data.</text>
</comment>
<dbReference type="RefSeq" id="WP_322607787.1">
    <property type="nucleotide sequence ID" value="NZ_JARVCO010000007.1"/>
</dbReference>
<dbReference type="Pfam" id="PF00881">
    <property type="entry name" value="Nitroreductase"/>
    <property type="match status" value="1"/>
</dbReference>
<keyword evidence="5" id="KW-1185">Reference proteome</keyword>
<dbReference type="InterPro" id="IPR029479">
    <property type="entry name" value="Nitroreductase"/>
</dbReference>
<dbReference type="Gene3D" id="3.40.109.10">
    <property type="entry name" value="NADH Oxidase"/>
    <property type="match status" value="1"/>
</dbReference>
<protein>
    <submittedName>
        <fullName evidence="4">Nitroreductase family protein</fullName>
    </submittedName>
</protein>
<gene>
    <name evidence="4" type="ORF">P9H32_05045</name>
</gene>
<keyword evidence="2" id="KW-0560">Oxidoreductase</keyword>
<dbReference type="InterPro" id="IPR000415">
    <property type="entry name" value="Nitroreductase-like"/>
</dbReference>
<evidence type="ECO:0000259" key="3">
    <source>
        <dbReference type="Pfam" id="PF00881"/>
    </source>
</evidence>
<organism evidence="4 5">
    <name type="scientific">Pontiella agarivorans</name>
    <dbReference type="NCBI Taxonomy" id="3038953"/>
    <lineage>
        <taxon>Bacteria</taxon>
        <taxon>Pseudomonadati</taxon>
        <taxon>Kiritimatiellota</taxon>
        <taxon>Kiritimatiellia</taxon>
        <taxon>Kiritimatiellales</taxon>
        <taxon>Pontiellaceae</taxon>
        <taxon>Pontiella</taxon>
    </lineage>
</organism>
<sequence>MNVHSAIQTRRSVRHFDPDHVMNDRDTEKLLSLALHSPTAFNIQNWRFVVVQNAPLRRKLRKASWDQQQITDASLLIILCADLKAWEKEPIRYWNSAPEPVQEYMVPAIQQYYQGLDQVQRDEAMRSCGIAAQTLMLAAKSLGYDSCPMDGFDFEEVAELINLPDDHAICMFVAIGKALKETPAPKDRLPLTKVVMTDRF</sequence>
<evidence type="ECO:0000256" key="1">
    <source>
        <dbReference type="ARBA" id="ARBA00007118"/>
    </source>
</evidence>
<comment type="similarity">
    <text evidence="1">Belongs to the nitroreductase family.</text>
</comment>
<evidence type="ECO:0000313" key="5">
    <source>
        <dbReference type="Proteomes" id="UP001290861"/>
    </source>
</evidence>
<dbReference type="SUPFAM" id="SSF55469">
    <property type="entry name" value="FMN-dependent nitroreductase-like"/>
    <property type="match status" value="1"/>
</dbReference>
<reference evidence="4 5" key="1">
    <citation type="journal article" date="2024" name="Appl. Environ. Microbiol.">
        <title>Pontiella agarivorans sp. nov., a novel marine anaerobic bacterium capable of degrading macroalgal polysaccharides and fixing nitrogen.</title>
        <authorList>
            <person name="Liu N."/>
            <person name="Kivenson V."/>
            <person name="Peng X."/>
            <person name="Cui Z."/>
            <person name="Lankiewicz T.S."/>
            <person name="Gosselin K.M."/>
            <person name="English C.J."/>
            <person name="Blair E.M."/>
            <person name="O'Malley M.A."/>
            <person name="Valentine D.L."/>
        </authorList>
    </citation>
    <scope>NUCLEOTIDE SEQUENCE [LARGE SCALE GENOMIC DNA]</scope>
    <source>
        <strain evidence="4 5">NLcol2</strain>
    </source>
</reference>
<dbReference type="PANTHER" id="PTHR43673:SF12">
    <property type="entry name" value="PROTEIN DRGA"/>
    <property type="match status" value="1"/>
</dbReference>
<accession>A0ABU5MUV0</accession>
<dbReference type="CDD" id="cd02137">
    <property type="entry name" value="MhqN-like"/>
    <property type="match status" value="1"/>
</dbReference>
<dbReference type="PANTHER" id="PTHR43673">
    <property type="entry name" value="NAD(P)H NITROREDUCTASE YDGI-RELATED"/>
    <property type="match status" value="1"/>
</dbReference>
<evidence type="ECO:0000313" key="4">
    <source>
        <dbReference type="EMBL" id="MDZ8117987.1"/>
    </source>
</evidence>
<name>A0ABU5MUV0_9BACT</name>
<feature type="domain" description="Nitroreductase" evidence="3">
    <location>
        <begin position="7"/>
        <end position="177"/>
    </location>
</feature>
<evidence type="ECO:0000256" key="2">
    <source>
        <dbReference type="ARBA" id="ARBA00023002"/>
    </source>
</evidence>
<proteinExistence type="inferred from homology"/>
<dbReference type="EMBL" id="JARVCO010000007">
    <property type="protein sequence ID" value="MDZ8117987.1"/>
    <property type="molecule type" value="Genomic_DNA"/>
</dbReference>